<dbReference type="InterPro" id="IPR003151">
    <property type="entry name" value="PIK-rel_kinase_FAT"/>
</dbReference>
<protein>
    <recommendedName>
        <fullName evidence="2">FAT domain-containing protein</fullName>
    </recommendedName>
</protein>
<dbReference type="PANTHER" id="PTHR11139">
    <property type="entry name" value="ATAXIA TELANGIECTASIA MUTATED ATM -RELATED"/>
    <property type="match status" value="1"/>
</dbReference>
<comment type="caution">
    <text evidence="3">The sequence shown here is derived from an EMBL/GenBank/DDBJ whole genome shotgun (WGS) entry which is preliminary data.</text>
</comment>
<feature type="region of interest" description="Disordered" evidence="1">
    <location>
        <begin position="1"/>
        <end position="27"/>
    </location>
</feature>
<gene>
    <name evidence="3" type="ORF">BBOV_III007660</name>
</gene>
<feature type="compositionally biased region" description="Polar residues" evidence="1">
    <location>
        <begin position="3881"/>
        <end position="3895"/>
    </location>
</feature>
<dbReference type="GO" id="GO:0005634">
    <property type="term" value="C:nucleus"/>
    <property type="evidence" value="ECO:0007669"/>
    <property type="project" value="TreeGrafter"/>
</dbReference>
<dbReference type="InterPro" id="IPR050517">
    <property type="entry name" value="DDR_Repair_Kinase"/>
</dbReference>
<dbReference type="GO" id="GO:0006281">
    <property type="term" value="P:DNA repair"/>
    <property type="evidence" value="ECO:0007669"/>
    <property type="project" value="TreeGrafter"/>
</dbReference>
<reference evidence="3 4" key="1">
    <citation type="journal article" date="2007" name="PLoS Pathog.">
        <title>Genome sequence of Babesia bovis and comparative analysis of apicomplexan hemoprotozoa.</title>
        <authorList>
            <person name="Brayton K.A."/>
            <person name="Lau A.O.T."/>
            <person name="Herndon D.R."/>
            <person name="Hannick L."/>
            <person name="Kappmeyer L.S."/>
            <person name="Berens S.J."/>
            <person name="Bidwell S.L."/>
            <person name="Brown W.C."/>
            <person name="Crabtree J."/>
            <person name="Fadrosh D."/>
            <person name="Feldblum T."/>
            <person name="Forberger H.A."/>
            <person name="Haas B.J."/>
            <person name="Howell J.M."/>
            <person name="Khouri H."/>
            <person name="Koo H."/>
            <person name="Mann D.J."/>
            <person name="Norimine J."/>
            <person name="Paulsen I.T."/>
            <person name="Radune D."/>
            <person name="Ren Q."/>
            <person name="Smith R.K. Jr."/>
            <person name="Suarez C.E."/>
            <person name="White O."/>
            <person name="Wortman J.R."/>
            <person name="Knowles D.P. Jr."/>
            <person name="McElwain T.F."/>
            <person name="Nene V.M."/>
        </authorList>
    </citation>
    <scope>NUCLEOTIDE SEQUENCE [LARGE SCALE GENOMIC DNA]</scope>
    <source>
        <strain evidence="3">T2Bo</strain>
    </source>
</reference>
<dbReference type="EMBL" id="AAXT01000001">
    <property type="protein sequence ID" value="EDO08326.1"/>
    <property type="molecule type" value="Genomic_DNA"/>
</dbReference>
<dbReference type="STRING" id="5865.A7AP42"/>
<feature type="region of interest" description="Disordered" evidence="1">
    <location>
        <begin position="3870"/>
        <end position="3900"/>
    </location>
</feature>
<feature type="domain" description="FAT" evidence="2">
    <location>
        <begin position="2735"/>
        <end position="3329"/>
    </location>
</feature>
<dbReference type="PROSITE" id="PS51189">
    <property type="entry name" value="FAT"/>
    <property type="match status" value="1"/>
</dbReference>
<evidence type="ECO:0000313" key="4">
    <source>
        <dbReference type="Proteomes" id="UP000002173"/>
    </source>
</evidence>
<dbReference type="PANTHER" id="PTHR11139:SF1">
    <property type="entry name" value="TRANSFORMATION_TRANSCRIPTION DOMAIN-ASSOCIATED PROTEIN"/>
    <property type="match status" value="1"/>
</dbReference>
<keyword evidence="4" id="KW-1185">Reference proteome</keyword>
<dbReference type="SUPFAM" id="SSF56112">
    <property type="entry name" value="Protein kinase-like (PK-like)"/>
    <property type="match status" value="1"/>
</dbReference>
<dbReference type="GO" id="GO:0006355">
    <property type="term" value="P:regulation of DNA-templated transcription"/>
    <property type="evidence" value="ECO:0007669"/>
    <property type="project" value="TreeGrafter"/>
</dbReference>
<dbReference type="SUPFAM" id="SSF48371">
    <property type="entry name" value="ARM repeat"/>
    <property type="match status" value="2"/>
</dbReference>
<organism evidence="3 4">
    <name type="scientific">Babesia bovis</name>
    <dbReference type="NCBI Taxonomy" id="5865"/>
    <lineage>
        <taxon>Eukaryota</taxon>
        <taxon>Sar</taxon>
        <taxon>Alveolata</taxon>
        <taxon>Apicomplexa</taxon>
        <taxon>Aconoidasida</taxon>
        <taxon>Piroplasmida</taxon>
        <taxon>Babesiidae</taxon>
        <taxon>Babesia</taxon>
    </lineage>
</organism>
<dbReference type="GO" id="GO:0000124">
    <property type="term" value="C:SAGA complex"/>
    <property type="evidence" value="ECO:0007669"/>
    <property type="project" value="TreeGrafter"/>
</dbReference>
<proteinExistence type="predicted"/>
<dbReference type="GO" id="GO:0035267">
    <property type="term" value="C:NuA4 histone acetyltransferase complex"/>
    <property type="evidence" value="ECO:0007669"/>
    <property type="project" value="TreeGrafter"/>
</dbReference>
<feature type="region of interest" description="Disordered" evidence="1">
    <location>
        <begin position="416"/>
        <end position="451"/>
    </location>
</feature>
<dbReference type="eggNOG" id="KOG0889">
    <property type="taxonomic scope" value="Eukaryota"/>
</dbReference>
<feature type="compositionally biased region" description="Polar residues" evidence="1">
    <location>
        <begin position="440"/>
        <end position="451"/>
    </location>
</feature>
<evidence type="ECO:0000313" key="3">
    <source>
        <dbReference type="EMBL" id="EDO08326.1"/>
    </source>
</evidence>
<dbReference type="InterPro" id="IPR014009">
    <property type="entry name" value="PIK_FAT"/>
</dbReference>
<dbReference type="Pfam" id="PF02259">
    <property type="entry name" value="FAT"/>
    <property type="match status" value="1"/>
</dbReference>
<evidence type="ECO:0000259" key="2">
    <source>
        <dbReference type="PROSITE" id="PS51189"/>
    </source>
</evidence>
<evidence type="ECO:0000256" key="1">
    <source>
        <dbReference type="SAM" id="MobiDB-lite"/>
    </source>
</evidence>
<name>A7AP42_BABBO</name>
<dbReference type="Proteomes" id="UP000002173">
    <property type="component" value="Chromosome 3"/>
</dbReference>
<dbReference type="OMA" id="DITRMAT"/>
<dbReference type="InParanoid" id="A7AP42"/>
<sequence>MAPEYEDAMDVNTKGQRRHHGEDMPMDSKDVAIKTNNVTDESSRKAPSHNIVERCRELLEDVKNGTTAEGVAKLCACFKEVKSFLLSQISNDIIRQQLLILLESSMKWRIPKDPMAVSPMQFVYILDTEDRLRRMRAVSLIVDLLFKQPERARYFKKVLPKAEPFFAIQHIENDEFHHMAIKVICQTLKCCADLTGVTLNDLEGFTRNVFDQIIELLQRTDAYESRASLMMCITLLAGSGHNKHILAEIVMGDLLIRLNESWKHETMVSISIISVFVDGLEQIDDRDLLTVADNCLKLHHIYSGTDDYHLRERLIALLAVLTKKLEKAFDNIHEVDQNTYHNIATVMFHKAAYEIQSYNMPKHVWHDEEFISFARTSLPALITILSGCINIITPQNNPTGSMQSASPISCQDTRRYDNKSDGFRTPTGGTPRIKHDKTYGFSSESDYNRPSSRRNLTSLEIMELCKCICCIFDAGATAATVIGGADVSTRYDKLMQVDEFKSILRTIISSFTSTLRETELKQWVKLIVPIVFVIGTRNRFTLELLDCFFREHAKHFTPHMLIFVLQILKNQHAALEYLKNVVTYSEGLVGLFSLNRWYSCAKRLSGDVPEMLINNAHDMSIVIAKSYMTVPKSLLACHNELQHLVTAVSKLCVTKRDPHVKVAITIFKHINKLREYAETMTVIRPSTDIILGKVTKAGETVHRDWLELMMAMAARGPFTVEMVRKCVQPAMCILRDFKWDLVPAALDMVYIWTDFQSPEEAYELLSNVNLYRYSTVEPQFIQCLSQYLQDPSLPGFRQNADVVMAIFSRMGSLAMKYIRNLPVKNDIEHAIAVPVQMDACDVNLDDSSNPREKRISNGYARSSSSSNNADSKDTDVGESPGRSDPTASEIDNVFGLGIPVIDGLNSVIRQMSKRKVSFVEFDASAVFVLNAVSPLLNFSVSLSECALTLASLNAEKKGEGSTKYFTQETTSEFIHVLMHALVKVAAVGMSDFPRSETYRDVKQLMQTIQTYIVIVHKTHANTDMEVAVDPVILLQGIAARLAVTRPSLAYNFGFAWDNVDPMEVTVASDFLLAVFAQAMNMQCTGLCSAIVSMLCLGCNSHEKTEKAGACIALGKICQQHPDFVKPNIHDIANSVAQICIRITEYEGIMGETLKALLEVDEPGIIQWAVSLLEHPLWYLRATGQICLKVAKNKSEVQKHLQRLMSNASNIHMPDVQLFLATLGNGDAALLEHAVSNIQQYLQSIAGCDDSTESFRDQAYALVDMLGQLLINEEYSKMAPDMEHIFNMVLVWFIKLVMIGGSQIAQKAKGILDSSKNVSVTAKTLSMALEEYIFQLQTIFDDRLLEKILAVLKQYRAVLDDALTESLLNVAKALVENMLNSSINDEYQNANFLEYLVFIANIGARRSCTDLIFKQWFIRVDCIRKGVIIPGSVAYGIWQVISSEGVIHNIFNTSMKTECLGLCYFIHNKADMDHILYNVIGFLESNDVVSSLLSMSLIHWLCVKNLDQITNLKNFKRLADLICRLTFEDTVLIDALLAPPFSISNEKILKWKLACISAEVLIKVTPPSSTLEKLETRNFYKDGNGIKVNRIIANAFLEIYSSDKCGSTLNPILGGSAFNMRNYQLRHLVPMLNKSISTMDDAVLDDLVRFFWESSIECDVLGKLLSVSCLSKIVEHKNTPPIGAAAVLERFVDVITADETVVFLKMHHTVKLDTADPEKKGNYTLVKLLGECADILMKALCGVYTVPETVHSADDEPKVELWKWIVLNKIKALGREPGRLIPLFSLFIWHLQSCGNELDDILLRVLAALHSDVATQCCNMAQSGAFDAFFGAVAIVERKGIDVDLSWIKEACIDVMAAYVDSETFDSANVASYIPVVAQVFSRNPSFELFSCKLNHYFTIPMDFSICRGFNHTHLRNNVSYCIRRPDRVDAKKTFVASFKVIARAKELKADTITRWQSAVATVMLRIVDQTLDLVTPGSEDVQQITQLLDIMWHMDGLSLSRVMRSVLYKLCCLFKPQLIRAPTSSSNDSQSTTVLSDSLEAKALPRTAKSTECQAKVVDVRLCPLAQSYAHPFPRWLVNKVITELQGVANDGQDATRIFDEVQPVLAPRVPVKGSPRNPASLTLDDWASEVKRLSASQYRIGFSNAVRSVLTLLCAVDSYISSSHHLRTTVLSESIQALYRMVNRIVSVDHLGTTQMITCPTLIPRVFGVISKDERYSEDERVNMEQLLTLATWSIAILGQDTRNQLYDVLYHITQSLDQISGSKLLDIATEMMEYEDRNTLDVDLSSKESGVSDSTAIESHTKVENSLQQQLVDEARAKRSNDIVSQDIATPVKRVNREDSHNACISHAVPDDIGMKAIPKVQFCKLEPCSDVSSVMIDYTSWSRRDTNVCPKELTESSDSREVGTIFEDFCSMEPKNLYTIVAYKTLLDRVKAVYASSCDKYTLDLELVYAIRSVAHINSISDAYFRLMFKCLDRANNSGSHVRTRMIAYIATLPMKDRKLSDIFEEIVTPRDMYSILRYIFSSEISKNKDREFYIPLFLDIIFTRSLDSWGLSFSHHYPVLPALVPKNNHREVSQIDLICQDDIKHTFKNTILLLRDFRAMAKESNKVNTPMVEESISIYVAPELLESANVMLQKLYRYYTEYFERIAVASRFKTCICNMWHHDRLFASQIWSSILPQLYSTLTKFQQEELGSAICGYLCLDGHLWNRGLMCKPVLQAVIKCYPPINIPPEVLKYITIILGAWDEVLYHLEKQLMSQPLDITRMATVLSDIYESLGMNDMAIGAYRTWVITQETRLAISFLQHAKWKQAQKEFNSIMDSLALTGQTAEAVSSFDESKLWYNGWVHASKQLGEWDLLRDVSFVAGDRHLFVQSSCALQDWGEVLPDDGLNHVSRICALDDCESKIVRIYQQLQTDLLPFKERGSEMSSIFLINATAKAEKMLRTGKDAIVQSWTVLPKGLSEAHHTPMRLHQRYVEVEEGMKYLTNIMQNIETGHLPQSSTIIRKWRQRMPSERDIPSVWHDMLSWRTFLYSTIRTALTNSHYLTKDDKVGAILNLQDLQWTLTKFASVTRKHHHNPILASVLLNKAQGYHKSIIDHSNVVTEDCLMIMVERIKQYLSIPINILDMLKGVVNIDLELVPSVGCEPLKSQVVRLVAEAISRRAGYDIAKRIPIPENELATNLMLESLKLEPLYAKNWQSWAKYNDKRIDHAAAQMCKPGDNAFQAELYESAIIGYLTAVSIRPHDHWLLIGRVLTLINEMKQAGQTTCVETIKKYSERVPASVWLLWQTQLISSLCKHGEGEMQHILQLLMSKLPQQVFYALRSEYFVQNSIGDVEGAPEATQPSTIRRILSRLIASNPNVGTMLESFATTVAHLGRPDFVDEVLLATETVFEECLDLPFNENIPAQMFNCLAIKMPHRPGGSDYGISESAFVAMMKEFERDFVNGASGMNCGETMNLLMKWMVKLSEISKMSHTDLLKQRMDNMKVNQFCKNLQMMNMELQLPTLQPTRSLIKPKQRHCLGESRNVVSLMHYVSKRKRGRQTVKSISLLAQNGQVYLYTVQPLSLIRQKSEQHLTQMLKLLNHYALKYNDTVKRNVTLSSVNLVSLDPYLCLYEEDVHNEIMSQVMSQAVSYENLVKERPNRNGFACMHPSMYQQTNTLLLVLHKMLMETGVTHQLVQRWQKFNPECTDNPGFIRVYQLFKDKQYPWFGTWYKKIHQDVLMEAYSEICSLIPDDILFNYALKRFDGYQDFMTMRRMFTSSYSIQALLGLMFLTPYATPSKLSFNFHNGQVNQLDFKPNYSREIFVEYSKLRVFRFTRNIKTMIGPVCRMGIMPAVIYALCAAIHTHKVDILSALSVILADDQGLMQSATSSPHYKPEQAQANSQCSSNGSVPSTPGMPPNRDVNILEEYLGRVLNYCSYLRSPTDQEQYTMPINNIITCIIDASADSGTLGKLKTSYQPWF</sequence>
<accession>A7AP42</accession>
<dbReference type="InterPro" id="IPR016024">
    <property type="entry name" value="ARM-type_fold"/>
</dbReference>
<dbReference type="VEuPathDB" id="PiroplasmaDB:BBOV_III007660"/>
<dbReference type="InterPro" id="IPR011009">
    <property type="entry name" value="Kinase-like_dom_sf"/>
</dbReference>
<feature type="region of interest" description="Disordered" evidence="1">
    <location>
        <begin position="843"/>
        <end position="890"/>
    </location>
</feature>